<dbReference type="OrthoDB" id="7409377at2"/>
<dbReference type="Proteomes" id="UP000295560">
    <property type="component" value="Unassembled WGS sequence"/>
</dbReference>
<keyword evidence="2" id="KW-1185">Reference proteome</keyword>
<protein>
    <submittedName>
        <fullName evidence="1">Formate dehydrogenase subunit delta</fullName>
    </submittedName>
</protein>
<organism evidence="1 2">
    <name type="scientific">Pseudonocardia endophytica</name>
    <dbReference type="NCBI Taxonomy" id="401976"/>
    <lineage>
        <taxon>Bacteria</taxon>
        <taxon>Bacillati</taxon>
        <taxon>Actinomycetota</taxon>
        <taxon>Actinomycetes</taxon>
        <taxon>Pseudonocardiales</taxon>
        <taxon>Pseudonocardiaceae</taxon>
        <taxon>Pseudonocardia</taxon>
    </lineage>
</organism>
<dbReference type="EMBL" id="SMFZ01000002">
    <property type="protein sequence ID" value="TCK21295.1"/>
    <property type="molecule type" value="Genomic_DNA"/>
</dbReference>
<name>A0A4R1HLB3_PSEEN</name>
<dbReference type="Pfam" id="PF11390">
    <property type="entry name" value="FdsD"/>
    <property type="match status" value="1"/>
</dbReference>
<accession>A0A4R1HLB3</accession>
<dbReference type="AlphaFoldDB" id="A0A4R1HLB3"/>
<gene>
    <name evidence="1" type="ORF">EV378_5276</name>
</gene>
<dbReference type="RefSeq" id="WP_132430058.1">
    <property type="nucleotide sequence ID" value="NZ_SMFZ01000002.1"/>
</dbReference>
<evidence type="ECO:0000313" key="1">
    <source>
        <dbReference type="EMBL" id="TCK21295.1"/>
    </source>
</evidence>
<reference evidence="1 2" key="1">
    <citation type="submission" date="2019-03" db="EMBL/GenBank/DDBJ databases">
        <title>Sequencing the genomes of 1000 actinobacteria strains.</title>
        <authorList>
            <person name="Klenk H.-P."/>
        </authorList>
    </citation>
    <scope>NUCLEOTIDE SEQUENCE [LARGE SCALE GENOMIC DNA]</scope>
    <source>
        <strain evidence="1 2">DSM 44969</strain>
    </source>
</reference>
<dbReference type="InterPro" id="IPR021074">
    <property type="entry name" value="Formate_DH_dsu"/>
</dbReference>
<proteinExistence type="predicted"/>
<sequence>MSGGPAPSARLANEIAAQFADRNPDTAAREIADHMRTFWEPRMIEALLAVAADGRAELDPLAVRAAGLLR</sequence>
<evidence type="ECO:0000313" key="2">
    <source>
        <dbReference type="Proteomes" id="UP000295560"/>
    </source>
</evidence>
<comment type="caution">
    <text evidence="1">The sequence shown here is derived from an EMBL/GenBank/DDBJ whole genome shotgun (WGS) entry which is preliminary data.</text>
</comment>